<comment type="caution">
    <text evidence="2">The sequence shown here is derived from an EMBL/GenBank/DDBJ whole genome shotgun (WGS) entry which is preliminary data.</text>
</comment>
<protein>
    <submittedName>
        <fullName evidence="2">Uncharacterized protein</fullName>
    </submittedName>
</protein>
<feature type="compositionally biased region" description="Pro residues" evidence="1">
    <location>
        <begin position="7"/>
        <end position="16"/>
    </location>
</feature>
<keyword evidence="3" id="KW-1185">Reference proteome</keyword>
<evidence type="ECO:0000313" key="2">
    <source>
        <dbReference type="EMBL" id="VVB01393.1"/>
    </source>
</evidence>
<sequence length="79" mass="8605">MTVTTISPPPPEPPDTPDLLPAPSCVLISKPHHRPDLLSPGLVPRTSLLPSSPDPINLTMPISAFKLYHRRLSPESPRI</sequence>
<dbReference type="AlphaFoldDB" id="A0A565BKM7"/>
<evidence type="ECO:0000313" key="3">
    <source>
        <dbReference type="Proteomes" id="UP000489600"/>
    </source>
</evidence>
<gene>
    <name evidence="2" type="ORF">ANE_LOCUS11837</name>
</gene>
<proteinExistence type="predicted"/>
<reference evidence="2" key="1">
    <citation type="submission" date="2019-07" db="EMBL/GenBank/DDBJ databases">
        <authorList>
            <person name="Dittberner H."/>
        </authorList>
    </citation>
    <scope>NUCLEOTIDE SEQUENCE [LARGE SCALE GENOMIC DNA]</scope>
</reference>
<evidence type="ECO:0000256" key="1">
    <source>
        <dbReference type="SAM" id="MobiDB-lite"/>
    </source>
</evidence>
<name>A0A565BKM7_9BRAS</name>
<accession>A0A565BKM7</accession>
<dbReference type="Proteomes" id="UP000489600">
    <property type="component" value="Unassembled WGS sequence"/>
</dbReference>
<organism evidence="2 3">
    <name type="scientific">Arabis nemorensis</name>
    <dbReference type="NCBI Taxonomy" id="586526"/>
    <lineage>
        <taxon>Eukaryota</taxon>
        <taxon>Viridiplantae</taxon>
        <taxon>Streptophyta</taxon>
        <taxon>Embryophyta</taxon>
        <taxon>Tracheophyta</taxon>
        <taxon>Spermatophyta</taxon>
        <taxon>Magnoliopsida</taxon>
        <taxon>eudicotyledons</taxon>
        <taxon>Gunneridae</taxon>
        <taxon>Pentapetalae</taxon>
        <taxon>rosids</taxon>
        <taxon>malvids</taxon>
        <taxon>Brassicales</taxon>
        <taxon>Brassicaceae</taxon>
        <taxon>Arabideae</taxon>
        <taxon>Arabis</taxon>
    </lineage>
</organism>
<feature type="region of interest" description="Disordered" evidence="1">
    <location>
        <begin position="1"/>
        <end position="22"/>
    </location>
</feature>
<dbReference type="EMBL" id="CABITT030000004">
    <property type="protein sequence ID" value="VVB01393.1"/>
    <property type="molecule type" value="Genomic_DNA"/>
</dbReference>